<evidence type="ECO:0008006" key="5">
    <source>
        <dbReference type="Google" id="ProtNLM"/>
    </source>
</evidence>
<dbReference type="AlphaFoldDB" id="A0A8K0TA61"/>
<feature type="compositionally biased region" description="Polar residues" evidence="2">
    <location>
        <begin position="38"/>
        <end position="57"/>
    </location>
</feature>
<organism evidence="3 4">
    <name type="scientific">Plectosphaerella cucumerina</name>
    <dbReference type="NCBI Taxonomy" id="40658"/>
    <lineage>
        <taxon>Eukaryota</taxon>
        <taxon>Fungi</taxon>
        <taxon>Dikarya</taxon>
        <taxon>Ascomycota</taxon>
        <taxon>Pezizomycotina</taxon>
        <taxon>Sordariomycetes</taxon>
        <taxon>Hypocreomycetidae</taxon>
        <taxon>Glomerellales</taxon>
        <taxon>Plectosphaerellaceae</taxon>
        <taxon>Plectosphaerella</taxon>
    </lineage>
</organism>
<feature type="region of interest" description="Disordered" evidence="2">
    <location>
        <begin position="251"/>
        <end position="270"/>
    </location>
</feature>
<dbReference type="PANTHER" id="PTHR38166">
    <property type="entry name" value="C2H2-TYPE DOMAIN-CONTAINING PROTEIN-RELATED"/>
    <property type="match status" value="1"/>
</dbReference>
<keyword evidence="4" id="KW-1185">Reference proteome</keyword>
<evidence type="ECO:0000313" key="4">
    <source>
        <dbReference type="Proteomes" id="UP000813385"/>
    </source>
</evidence>
<feature type="compositionally biased region" description="Low complexity" evidence="2">
    <location>
        <begin position="251"/>
        <end position="262"/>
    </location>
</feature>
<dbReference type="Proteomes" id="UP000813385">
    <property type="component" value="Unassembled WGS sequence"/>
</dbReference>
<dbReference type="PANTHER" id="PTHR38166:SF1">
    <property type="entry name" value="C2H2-TYPE DOMAIN-CONTAINING PROTEIN"/>
    <property type="match status" value="1"/>
</dbReference>
<dbReference type="OrthoDB" id="3521097at2759"/>
<feature type="region of interest" description="Disordered" evidence="2">
    <location>
        <begin position="38"/>
        <end position="74"/>
    </location>
</feature>
<proteinExistence type="predicted"/>
<accession>A0A8K0TA61</accession>
<reference evidence="3" key="1">
    <citation type="journal article" date="2021" name="Nat. Commun.">
        <title>Genetic determinants of endophytism in the Arabidopsis root mycobiome.</title>
        <authorList>
            <person name="Mesny F."/>
            <person name="Miyauchi S."/>
            <person name="Thiergart T."/>
            <person name="Pickel B."/>
            <person name="Atanasova L."/>
            <person name="Karlsson M."/>
            <person name="Huettel B."/>
            <person name="Barry K.W."/>
            <person name="Haridas S."/>
            <person name="Chen C."/>
            <person name="Bauer D."/>
            <person name="Andreopoulos W."/>
            <person name="Pangilinan J."/>
            <person name="LaButti K."/>
            <person name="Riley R."/>
            <person name="Lipzen A."/>
            <person name="Clum A."/>
            <person name="Drula E."/>
            <person name="Henrissat B."/>
            <person name="Kohler A."/>
            <person name="Grigoriev I.V."/>
            <person name="Martin F.M."/>
            <person name="Hacquard S."/>
        </authorList>
    </citation>
    <scope>NUCLEOTIDE SEQUENCE</scope>
    <source>
        <strain evidence="3">MPI-CAGE-AT-0016</strain>
    </source>
</reference>
<dbReference type="EMBL" id="JAGPXD010000007">
    <property type="protein sequence ID" value="KAH7347470.1"/>
    <property type="molecule type" value="Genomic_DNA"/>
</dbReference>
<feature type="compositionally biased region" description="Acidic residues" evidence="2">
    <location>
        <begin position="59"/>
        <end position="70"/>
    </location>
</feature>
<keyword evidence="1" id="KW-0175">Coiled coil</keyword>
<gene>
    <name evidence="3" type="ORF">B0T11DRAFT_291352</name>
</gene>
<feature type="compositionally biased region" description="Low complexity" evidence="2">
    <location>
        <begin position="339"/>
        <end position="350"/>
    </location>
</feature>
<protein>
    <recommendedName>
        <fullName evidence="5">C2H2-type domain-containing protein</fullName>
    </recommendedName>
</protein>
<comment type="caution">
    <text evidence="3">The sequence shown here is derived from an EMBL/GenBank/DDBJ whole genome shotgun (WGS) entry which is preliminary data.</text>
</comment>
<sequence>MAGSVKDSSQQPSDVAPLIPTMQQLKLRHEGLLHTTQSLTASSMPELDATNSSTFSLEESGDAPQEDDLETTNRGHDRLRVEFGTKVPPDLFEAPAPSLELQLRQINGDPGGGLRHDTVECLLMEGRWPYISTDGDAETCTRKTGRSMTRQGASTTRSAASFVWVATEKYLPPHGDDDVAAAGVWSDVLIPRRPDLCLSSSSISDIGSAEIQSPMDLDTRRESLPPQRTVAPRESIPSFGGNVDPDCFAISSIDTSSRSPSPWQRRNSPESEETLLRQFWELAQSWGNDIPTSYQGDLVSSDSARTGCSEEEEAVGDKAICLAGPANTASSIPARDLGTAATNSSSSNTTQDHKRKRVQQGNDGADRDGEESEDNAPGSKRPQHAKTTQPLEGLRFSCPYQSYDPVGSPFCGMKCGKNLEGGFPDLSRLKSHLFSNHDPFRRCSNCWKSFKPSEEVQARNHVNSASCAQRPSPAKYWMTEDQRDQVRAKVLTKDVENWFSLFSIVLPGVPADGPTGVHSYSPYFVTLRQGDPLCDGATRSPISFHPTPLPHTRGLSVGVDLAAPASFEQPNEDNRSPLQSYTYTNDPGNVNNLSSFDAALLNMDQFQGGDLDVHAVESPGMMDFLNDLQLPVPNNTVAQPNGVLDQLNQRLRNTNNQLRNQVDNLIVQRNGKNQLLGGFRSGIRSLEQLLQDVGDMPSVQSLGIGEDSSGSIVARLSAIVDSMDATMRQLDDLP</sequence>
<feature type="region of interest" description="Disordered" evidence="2">
    <location>
        <begin position="329"/>
        <end position="391"/>
    </location>
</feature>
<evidence type="ECO:0000256" key="1">
    <source>
        <dbReference type="SAM" id="Coils"/>
    </source>
</evidence>
<name>A0A8K0TA61_9PEZI</name>
<feature type="coiled-coil region" evidence="1">
    <location>
        <begin position="641"/>
        <end position="668"/>
    </location>
</feature>
<evidence type="ECO:0000313" key="3">
    <source>
        <dbReference type="EMBL" id="KAH7347470.1"/>
    </source>
</evidence>
<evidence type="ECO:0000256" key="2">
    <source>
        <dbReference type="SAM" id="MobiDB-lite"/>
    </source>
</evidence>